<evidence type="ECO:0000313" key="4">
    <source>
        <dbReference type="Proteomes" id="UP000663555"/>
    </source>
</evidence>
<dbReference type="Proteomes" id="UP000663555">
    <property type="component" value="Chromosome"/>
</dbReference>
<proteinExistence type="predicted"/>
<reference evidence="3 4" key="1">
    <citation type="submission" date="2021-03" db="EMBL/GenBank/DDBJ databases">
        <title>Genome sequencing of Marinobacter sp. LPB0319.</title>
        <authorList>
            <person name="Kim J."/>
        </authorList>
    </citation>
    <scope>NUCLEOTIDE SEQUENCE [LARGE SCALE GENOMIC DNA]</scope>
    <source>
        <strain evidence="3 4">LPB0319</strain>
    </source>
</reference>
<dbReference type="EMBL" id="CP071247">
    <property type="protein sequence ID" value="QSP94027.1"/>
    <property type="molecule type" value="Genomic_DNA"/>
</dbReference>
<protein>
    <recommendedName>
        <fullName evidence="2">DUF7352 domain-containing protein</fullName>
    </recommendedName>
</protein>
<feature type="region of interest" description="Disordered" evidence="1">
    <location>
        <begin position="98"/>
        <end position="127"/>
    </location>
</feature>
<dbReference type="Pfam" id="PF24043">
    <property type="entry name" value="DUF7352"/>
    <property type="match status" value="1"/>
</dbReference>
<sequence>MKTIHKFRLEAGKEPVTLSLCEGCRVVRSEYVVPDKAVYIWVEQPLKASAKLTDRQFRVAFSGEPVPDNYEYVDTALDPFGPEAYHVFEVPKAEHPWSDVRNDAKRDDSIAHKLGNGSGWRSPAGLS</sequence>
<gene>
    <name evidence="3" type="ORF">LPB19_12600</name>
</gene>
<name>A0ABX7MP10_9GAMM</name>
<dbReference type="RefSeq" id="WP_206643249.1">
    <property type="nucleotide sequence ID" value="NZ_CP071247.1"/>
</dbReference>
<keyword evidence="4" id="KW-1185">Reference proteome</keyword>
<dbReference type="InterPro" id="IPR055776">
    <property type="entry name" value="DUF7352"/>
</dbReference>
<feature type="domain" description="DUF7352" evidence="2">
    <location>
        <begin position="1"/>
        <end position="94"/>
    </location>
</feature>
<feature type="compositionally biased region" description="Basic and acidic residues" evidence="1">
    <location>
        <begin position="98"/>
        <end position="111"/>
    </location>
</feature>
<accession>A0ABX7MP10</accession>
<evidence type="ECO:0000256" key="1">
    <source>
        <dbReference type="SAM" id="MobiDB-lite"/>
    </source>
</evidence>
<evidence type="ECO:0000259" key="2">
    <source>
        <dbReference type="Pfam" id="PF24043"/>
    </source>
</evidence>
<organism evidence="3 4">
    <name type="scientific">Marinobacter salinisoli</name>
    <dbReference type="NCBI Taxonomy" id="2769486"/>
    <lineage>
        <taxon>Bacteria</taxon>
        <taxon>Pseudomonadati</taxon>
        <taxon>Pseudomonadota</taxon>
        <taxon>Gammaproteobacteria</taxon>
        <taxon>Pseudomonadales</taxon>
        <taxon>Marinobacteraceae</taxon>
        <taxon>Marinobacter</taxon>
    </lineage>
</organism>
<evidence type="ECO:0000313" key="3">
    <source>
        <dbReference type="EMBL" id="QSP94027.1"/>
    </source>
</evidence>